<keyword evidence="5 8" id="KW-1133">Transmembrane helix</keyword>
<sequence length="108" mass="11293">MLGAWLLLLAAIGVEVAATSALPRSHGFRDPGWTALVLAGYALSIWLLALVIRHIPVSVTYAVWSGLGTAGIAVIGVLLLDERMDLLKAAALTMIIGGVVILNLHAAR</sequence>
<keyword evidence="4 7" id="KW-0812">Transmembrane</keyword>
<dbReference type="InterPro" id="IPR045324">
    <property type="entry name" value="Small_multidrug_res"/>
</dbReference>
<proteinExistence type="inferred from homology"/>
<feature type="transmembrane region" description="Helical" evidence="8">
    <location>
        <begin position="86"/>
        <end position="106"/>
    </location>
</feature>
<accession>A0A7G9R6K1</accession>
<evidence type="ECO:0000256" key="5">
    <source>
        <dbReference type="ARBA" id="ARBA00022989"/>
    </source>
</evidence>
<dbReference type="PANTHER" id="PTHR30561:SF1">
    <property type="entry name" value="MULTIDRUG TRANSPORTER EMRE"/>
    <property type="match status" value="1"/>
</dbReference>
<dbReference type="EMBL" id="CP060713">
    <property type="protein sequence ID" value="QNN51226.1"/>
    <property type="molecule type" value="Genomic_DNA"/>
</dbReference>
<dbReference type="AlphaFoldDB" id="A0A7G9R6K1"/>
<gene>
    <name evidence="9" type="ORF">H9L09_11285</name>
</gene>
<name>A0A7G9R6K1_9ACTN</name>
<evidence type="ECO:0000256" key="2">
    <source>
        <dbReference type="ARBA" id="ARBA00022448"/>
    </source>
</evidence>
<dbReference type="KEGG" id="nmes:H9L09_11285"/>
<dbReference type="InterPro" id="IPR000390">
    <property type="entry name" value="Small_drug/metabolite_transptr"/>
</dbReference>
<evidence type="ECO:0000256" key="7">
    <source>
        <dbReference type="RuleBase" id="RU003942"/>
    </source>
</evidence>
<evidence type="ECO:0000256" key="1">
    <source>
        <dbReference type="ARBA" id="ARBA00004651"/>
    </source>
</evidence>
<keyword evidence="2" id="KW-0813">Transport</keyword>
<feature type="transmembrane region" description="Helical" evidence="8">
    <location>
        <begin position="33"/>
        <end position="52"/>
    </location>
</feature>
<keyword evidence="3" id="KW-1003">Cell membrane</keyword>
<dbReference type="Pfam" id="PF00893">
    <property type="entry name" value="Multi_Drug_Res"/>
    <property type="match status" value="1"/>
</dbReference>
<comment type="subcellular location">
    <subcellularLocation>
        <location evidence="1 7">Cell membrane</location>
        <topology evidence="1 7">Multi-pass membrane protein</topology>
    </subcellularLocation>
</comment>
<keyword evidence="10" id="KW-1185">Reference proteome</keyword>
<dbReference type="PANTHER" id="PTHR30561">
    <property type="entry name" value="SMR FAMILY PROTON-DEPENDENT DRUG EFFLUX TRANSPORTER SUGE"/>
    <property type="match status" value="1"/>
</dbReference>
<feature type="transmembrane region" description="Helical" evidence="8">
    <location>
        <begin position="59"/>
        <end position="80"/>
    </location>
</feature>
<dbReference type="InterPro" id="IPR037185">
    <property type="entry name" value="EmrE-like"/>
</dbReference>
<dbReference type="Proteomes" id="UP000515947">
    <property type="component" value="Chromosome"/>
</dbReference>
<evidence type="ECO:0000256" key="6">
    <source>
        <dbReference type="ARBA" id="ARBA00023136"/>
    </source>
</evidence>
<evidence type="ECO:0000313" key="9">
    <source>
        <dbReference type="EMBL" id="QNN51226.1"/>
    </source>
</evidence>
<reference evidence="9 10" key="1">
    <citation type="submission" date="2020-08" db="EMBL/GenBank/DDBJ databases">
        <title>Genome sequence of Nocardioides mesophilus KACC 16243T.</title>
        <authorList>
            <person name="Hyun D.-W."/>
            <person name="Bae J.-W."/>
        </authorList>
    </citation>
    <scope>NUCLEOTIDE SEQUENCE [LARGE SCALE GENOMIC DNA]</scope>
    <source>
        <strain evidence="9 10">KACC 16243</strain>
    </source>
</reference>
<dbReference type="GO" id="GO:0005886">
    <property type="term" value="C:plasma membrane"/>
    <property type="evidence" value="ECO:0007669"/>
    <property type="project" value="UniProtKB-SubCell"/>
</dbReference>
<dbReference type="Gene3D" id="1.10.3730.20">
    <property type="match status" value="1"/>
</dbReference>
<evidence type="ECO:0000256" key="8">
    <source>
        <dbReference type="SAM" id="Phobius"/>
    </source>
</evidence>
<dbReference type="GO" id="GO:0022857">
    <property type="term" value="F:transmembrane transporter activity"/>
    <property type="evidence" value="ECO:0007669"/>
    <property type="project" value="InterPro"/>
</dbReference>
<keyword evidence="6 8" id="KW-0472">Membrane</keyword>
<dbReference type="SUPFAM" id="SSF103481">
    <property type="entry name" value="Multidrug resistance efflux transporter EmrE"/>
    <property type="match status" value="1"/>
</dbReference>
<comment type="similarity">
    <text evidence="7">Belongs to the drug/metabolite transporter (DMT) superfamily. Small multidrug resistance (SMR) (TC 2.A.7.1) family.</text>
</comment>
<dbReference type="RefSeq" id="WP_187577067.1">
    <property type="nucleotide sequence ID" value="NZ_CP060713.1"/>
</dbReference>
<evidence type="ECO:0000256" key="3">
    <source>
        <dbReference type="ARBA" id="ARBA00022475"/>
    </source>
</evidence>
<evidence type="ECO:0000256" key="4">
    <source>
        <dbReference type="ARBA" id="ARBA00022692"/>
    </source>
</evidence>
<dbReference type="FunFam" id="1.10.3730.20:FF:000001">
    <property type="entry name" value="Quaternary ammonium compound resistance transporter SugE"/>
    <property type="match status" value="1"/>
</dbReference>
<organism evidence="9 10">
    <name type="scientific">Nocardioides mesophilus</name>
    <dbReference type="NCBI Taxonomy" id="433659"/>
    <lineage>
        <taxon>Bacteria</taxon>
        <taxon>Bacillati</taxon>
        <taxon>Actinomycetota</taxon>
        <taxon>Actinomycetes</taxon>
        <taxon>Propionibacteriales</taxon>
        <taxon>Nocardioidaceae</taxon>
        <taxon>Nocardioides</taxon>
    </lineage>
</organism>
<protein>
    <submittedName>
        <fullName evidence="9">Multidrug efflux SMR transporter</fullName>
    </submittedName>
</protein>
<evidence type="ECO:0000313" key="10">
    <source>
        <dbReference type="Proteomes" id="UP000515947"/>
    </source>
</evidence>